<gene>
    <name evidence="1" type="ORF">L3X39_13550</name>
</gene>
<organism evidence="1 2">
    <name type="scientific">Flaviramulus multivorans</name>
    <dbReference type="NCBI Taxonomy" id="1304750"/>
    <lineage>
        <taxon>Bacteria</taxon>
        <taxon>Pseudomonadati</taxon>
        <taxon>Bacteroidota</taxon>
        <taxon>Flavobacteriia</taxon>
        <taxon>Flavobacteriales</taxon>
        <taxon>Flavobacteriaceae</taxon>
        <taxon>Flaviramulus</taxon>
    </lineage>
</organism>
<keyword evidence="2" id="KW-1185">Reference proteome</keyword>
<evidence type="ECO:0008006" key="3">
    <source>
        <dbReference type="Google" id="ProtNLM"/>
    </source>
</evidence>
<evidence type="ECO:0000313" key="2">
    <source>
        <dbReference type="Proteomes" id="UP001200022"/>
    </source>
</evidence>
<accession>A0ABS9IM56</accession>
<dbReference type="Gene3D" id="2.40.128.490">
    <property type="entry name" value="Uncharacterised protein PF14869, DUF4488"/>
    <property type="match status" value="1"/>
</dbReference>
<comment type="caution">
    <text evidence="1">The sequence shown here is derived from an EMBL/GenBank/DDBJ whole genome shotgun (WGS) entry which is preliminary data.</text>
</comment>
<evidence type="ECO:0000313" key="1">
    <source>
        <dbReference type="EMBL" id="MCF7561667.1"/>
    </source>
</evidence>
<protein>
    <recommendedName>
        <fullName evidence="3">Lipocalin-like domain-containing protein</fullName>
    </recommendedName>
</protein>
<dbReference type="PROSITE" id="PS51257">
    <property type="entry name" value="PROKAR_LIPOPROTEIN"/>
    <property type="match status" value="1"/>
</dbReference>
<sequence length="154" mass="17888">MRFFFTTVLIALLLVSCKNDKALEKKDVSPEKEKHSLVGVWKMVGYYNYQDNKVSDSFMSNERYQQIKIYSPSKVMWSRLNRIDSTDWFGYGDYKITDSTLVESLVYGSNTMKPAIETNNVFSFELILNGDTFSQISIDENGDRVLAENYIRIE</sequence>
<dbReference type="Proteomes" id="UP001200022">
    <property type="component" value="Unassembled WGS sequence"/>
</dbReference>
<proteinExistence type="predicted"/>
<dbReference type="EMBL" id="JAKKDV010000007">
    <property type="protein sequence ID" value="MCF7561667.1"/>
    <property type="molecule type" value="Genomic_DNA"/>
</dbReference>
<reference evidence="1 2" key="1">
    <citation type="submission" date="2022-01" db="EMBL/GenBank/DDBJ databases">
        <title>Draft genome sequence of Sabulilitoribacter multivorans KCTC 32326.</title>
        <authorList>
            <person name="Oh J.-S."/>
        </authorList>
    </citation>
    <scope>NUCLEOTIDE SEQUENCE [LARGE SCALE GENOMIC DNA]</scope>
    <source>
        <strain evidence="1 2">M-M16</strain>
    </source>
</reference>
<name>A0ABS9IM56_9FLAO</name>
<dbReference type="RefSeq" id="WP_237232401.1">
    <property type="nucleotide sequence ID" value="NZ_JAKKDV010000007.1"/>
</dbReference>